<evidence type="ECO:0000313" key="5">
    <source>
        <dbReference type="EMBL" id="CAA9237522.1"/>
    </source>
</evidence>
<keyword evidence="5" id="KW-0282">Flagellum</keyword>
<comment type="subcellular location">
    <subcellularLocation>
        <location evidence="2">Bacterial flagellum basal body</location>
    </subcellularLocation>
</comment>
<name>A0A6J4I176_9BACT</name>
<dbReference type="SUPFAM" id="SSF117143">
    <property type="entry name" value="Flagellar hook protein flgE"/>
    <property type="match status" value="1"/>
</dbReference>
<dbReference type="PANTHER" id="PTHR30435:SF19">
    <property type="entry name" value="FLAGELLAR BASAL-BODY ROD PROTEIN FLGG"/>
    <property type="match status" value="1"/>
</dbReference>
<dbReference type="GO" id="GO:0009425">
    <property type="term" value="C:bacterial-type flagellum basal body"/>
    <property type="evidence" value="ECO:0007669"/>
    <property type="project" value="UniProtKB-SubCell"/>
</dbReference>
<dbReference type="InterPro" id="IPR010930">
    <property type="entry name" value="Flg_bb/hook_C_dom"/>
</dbReference>
<sequence length="249" mass="25533">MLRGVYTAASAMLAQETAQSVIANNLANAATPGFKGDVAAFEAFRLAALTRAEGGSQSGSLGTLGAGAATAEIALDLSDGPLQQTGNPLNVALRGSAAFFVVRTPQGDRLTRAGEFAVGPDGTLTDTGGHPVLDRSGRAIRAGQGSAEIDAEGNLLVDKRVAASLQVVALLPGVEPRKEGHRLLRVDAGGYRPVDRPRLVTGALEASNVSVVEEMVSMIAAMRSYEAAAKALQSEDEALGRALNEVAKA</sequence>
<keyword evidence="5" id="KW-0966">Cell projection</keyword>
<keyword evidence="2" id="KW-0975">Bacterial flagellum</keyword>
<comment type="similarity">
    <text evidence="1 2">Belongs to the flagella basal body rod proteins family.</text>
</comment>
<protein>
    <submittedName>
        <fullName evidence="5">Flagellar basal-body rod protein FlgF</fullName>
    </submittedName>
</protein>
<dbReference type="EMBL" id="CADCTO010000168">
    <property type="protein sequence ID" value="CAA9237522.1"/>
    <property type="molecule type" value="Genomic_DNA"/>
</dbReference>
<dbReference type="PANTHER" id="PTHR30435">
    <property type="entry name" value="FLAGELLAR PROTEIN"/>
    <property type="match status" value="1"/>
</dbReference>
<gene>
    <name evidence="5" type="ORF">AVDCRST_MAG63-1395</name>
</gene>
<dbReference type="PROSITE" id="PS00588">
    <property type="entry name" value="FLAGELLA_BB_ROD"/>
    <property type="match status" value="1"/>
</dbReference>
<dbReference type="Pfam" id="PF06429">
    <property type="entry name" value="Flg_bbr_C"/>
    <property type="match status" value="1"/>
</dbReference>
<evidence type="ECO:0000256" key="2">
    <source>
        <dbReference type="RuleBase" id="RU362116"/>
    </source>
</evidence>
<evidence type="ECO:0000259" key="3">
    <source>
        <dbReference type="Pfam" id="PF00460"/>
    </source>
</evidence>
<dbReference type="GO" id="GO:0071978">
    <property type="term" value="P:bacterial-type flagellum-dependent swarming motility"/>
    <property type="evidence" value="ECO:0007669"/>
    <property type="project" value="TreeGrafter"/>
</dbReference>
<dbReference type="InterPro" id="IPR001444">
    <property type="entry name" value="Flag_bb_rod_N"/>
</dbReference>
<dbReference type="NCBIfam" id="TIGR03506">
    <property type="entry name" value="FlgEFG_subfam"/>
    <property type="match status" value="1"/>
</dbReference>
<dbReference type="InterPro" id="IPR019776">
    <property type="entry name" value="Flagellar_basal_body_rod_CS"/>
</dbReference>
<feature type="domain" description="Flagellar basal-body/hook protein C-terminal" evidence="4">
    <location>
        <begin position="201"/>
        <end position="244"/>
    </location>
</feature>
<keyword evidence="5" id="KW-0969">Cilium</keyword>
<evidence type="ECO:0000259" key="4">
    <source>
        <dbReference type="Pfam" id="PF06429"/>
    </source>
</evidence>
<proteinExistence type="inferred from homology"/>
<organism evidence="5">
    <name type="scientific">uncultured Armatimonadetes bacterium</name>
    <dbReference type="NCBI Taxonomy" id="157466"/>
    <lineage>
        <taxon>Bacteria</taxon>
        <taxon>Bacillati</taxon>
        <taxon>Armatimonadota</taxon>
        <taxon>environmental samples</taxon>
    </lineage>
</organism>
<feature type="domain" description="Flagellar basal body rod protein N-terminal" evidence="3">
    <location>
        <begin position="6"/>
        <end position="35"/>
    </location>
</feature>
<evidence type="ECO:0000256" key="1">
    <source>
        <dbReference type="ARBA" id="ARBA00009677"/>
    </source>
</evidence>
<dbReference type="InterPro" id="IPR020013">
    <property type="entry name" value="Flagellar_FlgE/F/G"/>
</dbReference>
<dbReference type="AlphaFoldDB" id="A0A6J4I176"/>
<dbReference type="InterPro" id="IPR037925">
    <property type="entry name" value="FlgE/F/G-like"/>
</dbReference>
<reference evidence="5" key="1">
    <citation type="submission" date="2020-02" db="EMBL/GenBank/DDBJ databases">
        <authorList>
            <person name="Meier V. D."/>
        </authorList>
    </citation>
    <scope>NUCLEOTIDE SEQUENCE</scope>
    <source>
        <strain evidence="5">AVDCRST_MAG63</strain>
    </source>
</reference>
<accession>A0A6J4I176</accession>
<dbReference type="Pfam" id="PF00460">
    <property type="entry name" value="Flg_bb_rod"/>
    <property type="match status" value="1"/>
</dbReference>